<evidence type="ECO:0000259" key="2">
    <source>
        <dbReference type="Pfam" id="PF10453"/>
    </source>
</evidence>
<dbReference type="Proteomes" id="UP001652623">
    <property type="component" value="Chromosome 8"/>
</dbReference>
<dbReference type="GO" id="GO:0005634">
    <property type="term" value="C:nucleus"/>
    <property type="evidence" value="ECO:0007669"/>
    <property type="project" value="TreeGrafter"/>
</dbReference>
<name>A0A6P3ZEI0_ZIZJJ</name>
<feature type="region of interest" description="Disordered" evidence="1">
    <location>
        <begin position="230"/>
        <end position="357"/>
    </location>
</feature>
<dbReference type="PANTHER" id="PTHR13309">
    <property type="entry name" value="NUCLEAR FRAGILE X MENTAL RETARDATION PROTEIN INTERACTING PROTEIN 1"/>
    <property type="match status" value="1"/>
</dbReference>
<dbReference type="KEGG" id="zju:107412948"/>
<dbReference type="PANTHER" id="PTHR13309:SF0">
    <property type="entry name" value="FMR1-INTERACTING PROTEIN NUFIP1"/>
    <property type="match status" value="1"/>
</dbReference>
<dbReference type="RefSeq" id="XP_015876278.3">
    <property type="nucleotide sequence ID" value="XM_016020792.4"/>
</dbReference>
<dbReference type="AlphaFoldDB" id="A0A6P3ZEI0"/>
<dbReference type="GeneID" id="107412948"/>
<feature type="compositionally biased region" description="Basic residues" evidence="1">
    <location>
        <begin position="336"/>
        <end position="345"/>
    </location>
</feature>
<reference evidence="4" key="1">
    <citation type="submission" date="2025-08" db="UniProtKB">
        <authorList>
            <consortium name="RefSeq"/>
        </authorList>
    </citation>
    <scope>IDENTIFICATION</scope>
    <source>
        <tissue evidence="4">Seedling</tissue>
    </source>
</reference>
<feature type="compositionally biased region" description="Polar residues" evidence="1">
    <location>
        <begin position="257"/>
        <end position="302"/>
    </location>
</feature>
<sequence length="628" mass="69914">MLPFHSSFPQLPNQTQTPSSSAPNRQQNSMPIQPHFGGGNPQFPIPFSNSGNFLSNGHGVPMTNVPPSMVTQPGFMNAQNHLLPLQNSNLGMPYLASSGPIPQMGQPHVGFGSQGSVNNMNSVGSFPFRGQVCNLAQQGNPSPSPGQAFGNNLLNLPQQLNQSMGLPFAQLCMPNQFQNINQFLPMQMSNPSQFVPRNNAFGFLNQASQATVPHNPTFLANSQFGNVQSNQVGQQDNQNQHNLHPPTVDVNAWRPSQVGTQQWQGNSSTPNIPSSIQPDKTDNLQPSAVKGSQGNPTKLNGHNNSNSNWRNPQGKNFTRNPKRGVQRGGFQNSQFHHMKNGKKKFGFPNGQKGKGLRNEMAGKAGIANSSNQGREQRRSLSLLYSEEEIKQWREERRKHYPSKANLDKKLAAKMIGTEVIEREAQIRREQLKEILAKQAELGVEVAEIPSHYLSDSKKQGHGREESRGPMTRNERLQNKFDKRGRYDKKDRFGKKRRLHNDGSSDVPSLSRRKPTLLQKLLDTDVRRDKSRLLQVFRFMSLNSFFKDWPGKPLDFPSVIVKESGCGDNVVEATSPHAGKDVAQVSVNTMVEKVDDNDNDDDDEYEDGDNSTDENENDEDIQEEGEIIN</sequence>
<feature type="compositionally biased region" description="Polar residues" evidence="1">
    <location>
        <begin position="230"/>
        <end position="242"/>
    </location>
</feature>
<feature type="compositionally biased region" description="Acidic residues" evidence="1">
    <location>
        <begin position="594"/>
        <end position="628"/>
    </location>
</feature>
<evidence type="ECO:0000256" key="1">
    <source>
        <dbReference type="SAM" id="MobiDB-lite"/>
    </source>
</evidence>
<feature type="compositionally biased region" description="Polar residues" evidence="1">
    <location>
        <begin position="309"/>
        <end position="319"/>
    </location>
</feature>
<gene>
    <name evidence="4" type="primary">LOC107412948</name>
</gene>
<dbReference type="InterPro" id="IPR039136">
    <property type="entry name" value="NUFIP1-like"/>
</dbReference>
<organism evidence="3 4">
    <name type="scientific">Ziziphus jujuba</name>
    <name type="common">Chinese jujube</name>
    <name type="synonym">Ziziphus sativa</name>
    <dbReference type="NCBI Taxonomy" id="326968"/>
    <lineage>
        <taxon>Eukaryota</taxon>
        <taxon>Viridiplantae</taxon>
        <taxon>Streptophyta</taxon>
        <taxon>Embryophyta</taxon>
        <taxon>Tracheophyta</taxon>
        <taxon>Spermatophyta</taxon>
        <taxon>Magnoliopsida</taxon>
        <taxon>eudicotyledons</taxon>
        <taxon>Gunneridae</taxon>
        <taxon>Pentapetalae</taxon>
        <taxon>rosids</taxon>
        <taxon>fabids</taxon>
        <taxon>Rosales</taxon>
        <taxon>Rhamnaceae</taxon>
        <taxon>Paliureae</taxon>
        <taxon>Ziziphus</taxon>
    </lineage>
</organism>
<dbReference type="Pfam" id="PF10453">
    <property type="entry name" value="NUFIP1"/>
    <property type="match status" value="1"/>
</dbReference>
<evidence type="ECO:0000313" key="3">
    <source>
        <dbReference type="Proteomes" id="UP001652623"/>
    </source>
</evidence>
<feature type="region of interest" description="Disordered" evidence="1">
    <location>
        <begin position="452"/>
        <end position="511"/>
    </location>
</feature>
<accession>A0A6P3ZEI0</accession>
<evidence type="ECO:0000313" key="4">
    <source>
        <dbReference type="RefSeq" id="XP_015876278.3"/>
    </source>
</evidence>
<feature type="region of interest" description="Disordered" evidence="1">
    <location>
        <begin position="589"/>
        <end position="628"/>
    </location>
</feature>
<dbReference type="GO" id="GO:0003723">
    <property type="term" value="F:RNA binding"/>
    <property type="evidence" value="ECO:0007669"/>
    <property type="project" value="InterPro"/>
</dbReference>
<protein>
    <submittedName>
        <fullName evidence="4">Uncharacterized protein LOC107412948 isoform X1</fullName>
    </submittedName>
</protein>
<feature type="compositionally biased region" description="Basic and acidic residues" evidence="1">
    <location>
        <begin position="454"/>
        <end position="490"/>
    </location>
</feature>
<dbReference type="FunCoup" id="A0A6P3ZEI0">
    <property type="interactions" value="765"/>
</dbReference>
<dbReference type="InParanoid" id="A0A6P3ZEI0"/>
<dbReference type="GO" id="GO:0000492">
    <property type="term" value="P:box C/D snoRNP assembly"/>
    <property type="evidence" value="ECO:0007669"/>
    <property type="project" value="TreeGrafter"/>
</dbReference>
<feature type="compositionally biased region" description="Polar residues" evidence="1">
    <location>
        <begin position="7"/>
        <end position="31"/>
    </location>
</feature>
<proteinExistence type="predicted"/>
<feature type="domain" description="FMR1-interacting protein 1 conserved" evidence="2">
    <location>
        <begin position="379"/>
        <end position="413"/>
    </location>
</feature>
<keyword evidence="3" id="KW-1185">Reference proteome</keyword>
<dbReference type="InterPro" id="IPR019496">
    <property type="entry name" value="NUFIP1_cons_dom"/>
</dbReference>
<feature type="region of interest" description="Disordered" evidence="1">
    <location>
        <begin position="1"/>
        <end position="50"/>
    </location>
</feature>